<feature type="region of interest" description="Disordered" evidence="8">
    <location>
        <begin position="287"/>
        <end position="308"/>
    </location>
</feature>
<evidence type="ECO:0000256" key="6">
    <source>
        <dbReference type="ARBA" id="ARBA00023136"/>
    </source>
</evidence>
<feature type="transmembrane region" description="Helical" evidence="7">
    <location>
        <begin position="21"/>
        <end position="40"/>
    </location>
</feature>
<evidence type="ECO:0000313" key="9">
    <source>
        <dbReference type="EMBL" id="PWH05790.1"/>
    </source>
</evidence>
<comment type="caution">
    <text evidence="9">The sequence shown here is derived from an EMBL/GenBank/DDBJ whole genome shotgun (WGS) entry which is preliminary data.</text>
</comment>
<comment type="subcellular location">
    <subcellularLocation>
        <location evidence="7">Cell membrane</location>
        <topology evidence="7">Multi-pass membrane protein</topology>
    </subcellularLocation>
</comment>
<organism evidence="9 10">
    <name type="scientific">Brachybacterium endophyticum</name>
    <dbReference type="NCBI Taxonomy" id="2182385"/>
    <lineage>
        <taxon>Bacteria</taxon>
        <taxon>Bacillati</taxon>
        <taxon>Actinomycetota</taxon>
        <taxon>Actinomycetes</taxon>
        <taxon>Micrococcales</taxon>
        <taxon>Dermabacteraceae</taxon>
        <taxon>Brachybacterium</taxon>
    </lineage>
</organism>
<keyword evidence="2 7" id="KW-1003">Cell membrane</keyword>
<feature type="transmembrane region" description="Helical" evidence="7">
    <location>
        <begin position="241"/>
        <end position="262"/>
    </location>
</feature>
<name>A0A2U2RIW5_9MICO</name>
<dbReference type="InterPro" id="IPR001640">
    <property type="entry name" value="Lgt"/>
</dbReference>
<dbReference type="GO" id="GO:0005886">
    <property type="term" value="C:plasma membrane"/>
    <property type="evidence" value="ECO:0007669"/>
    <property type="project" value="UniProtKB-SubCell"/>
</dbReference>
<gene>
    <name evidence="7" type="primary">lgt</name>
    <name evidence="9" type="ORF">DEO23_11350</name>
</gene>
<protein>
    <recommendedName>
        <fullName evidence="7">Phosphatidylglycerol--prolipoprotein diacylglyceryl transferase</fullName>
        <ecNumber evidence="7">2.5.1.145</ecNumber>
    </recommendedName>
</protein>
<dbReference type="GO" id="GO:0008961">
    <property type="term" value="F:phosphatidylglycerol-prolipoprotein diacylglyceryl transferase activity"/>
    <property type="evidence" value="ECO:0007669"/>
    <property type="project" value="UniProtKB-UniRule"/>
</dbReference>
<keyword evidence="5 7" id="KW-1133">Transmembrane helix</keyword>
<dbReference type="Proteomes" id="UP000245590">
    <property type="component" value="Unassembled WGS sequence"/>
</dbReference>
<feature type="transmembrane region" description="Helical" evidence="7">
    <location>
        <begin position="213"/>
        <end position="229"/>
    </location>
</feature>
<feature type="transmembrane region" description="Helical" evidence="7">
    <location>
        <begin position="52"/>
        <end position="71"/>
    </location>
</feature>
<evidence type="ECO:0000256" key="7">
    <source>
        <dbReference type="HAMAP-Rule" id="MF_01147"/>
    </source>
</evidence>
<evidence type="ECO:0000313" key="10">
    <source>
        <dbReference type="Proteomes" id="UP000245590"/>
    </source>
</evidence>
<dbReference type="AlphaFoldDB" id="A0A2U2RIW5"/>
<dbReference type="OrthoDB" id="871140at2"/>
<proteinExistence type="inferred from homology"/>
<comment type="function">
    <text evidence="7">Catalyzes the transfer of the diacylglyceryl group from phosphatidylglycerol to the sulfhydryl group of the N-terminal cysteine of a prolipoprotein, the first step in the formation of mature lipoproteins.</text>
</comment>
<feature type="compositionally biased region" description="Low complexity" evidence="8">
    <location>
        <begin position="287"/>
        <end position="299"/>
    </location>
</feature>
<keyword evidence="10" id="KW-1185">Reference proteome</keyword>
<dbReference type="PROSITE" id="PS01311">
    <property type="entry name" value="LGT"/>
    <property type="match status" value="1"/>
</dbReference>
<dbReference type="EC" id="2.5.1.145" evidence="7"/>
<comment type="similarity">
    <text evidence="1 7">Belongs to the Lgt family.</text>
</comment>
<comment type="pathway">
    <text evidence="7">Protein modification; lipoprotein biosynthesis (diacylglyceryl transfer).</text>
</comment>
<dbReference type="Pfam" id="PF01790">
    <property type="entry name" value="LGT"/>
    <property type="match status" value="1"/>
</dbReference>
<reference evidence="9 10" key="1">
    <citation type="submission" date="2018-05" db="EMBL/GenBank/DDBJ databases">
        <title>Brachybacterium sp. M1HQ-2T, whole genome shotgun sequence.</title>
        <authorList>
            <person name="Tuo L."/>
        </authorList>
    </citation>
    <scope>NUCLEOTIDE SEQUENCE [LARGE SCALE GENOMIC DNA]</scope>
    <source>
        <strain evidence="9 10">M1HQ-2</strain>
    </source>
</reference>
<dbReference type="NCBIfam" id="TIGR00544">
    <property type="entry name" value="lgt"/>
    <property type="match status" value="1"/>
</dbReference>
<evidence type="ECO:0000256" key="8">
    <source>
        <dbReference type="SAM" id="MobiDB-lite"/>
    </source>
</evidence>
<evidence type="ECO:0000256" key="2">
    <source>
        <dbReference type="ARBA" id="ARBA00022475"/>
    </source>
</evidence>
<evidence type="ECO:0000256" key="3">
    <source>
        <dbReference type="ARBA" id="ARBA00022679"/>
    </source>
</evidence>
<feature type="transmembrane region" description="Helical" evidence="7">
    <location>
        <begin position="183"/>
        <end position="201"/>
    </location>
</feature>
<dbReference type="HAMAP" id="MF_01147">
    <property type="entry name" value="Lgt"/>
    <property type="match status" value="1"/>
</dbReference>
<dbReference type="GO" id="GO:0042158">
    <property type="term" value="P:lipoprotein biosynthetic process"/>
    <property type="evidence" value="ECO:0007669"/>
    <property type="project" value="UniProtKB-UniRule"/>
</dbReference>
<dbReference type="EMBL" id="QFKX01000004">
    <property type="protein sequence ID" value="PWH05790.1"/>
    <property type="molecule type" value="Genomic_DNA"/>
</dbReference>
<accession>A0A2U2RIW5</accession>
<keyword evidence="4 7" id="KW-0812">Transmembrane</keyword>
<keyword evidence="9" id="KW-0449">Lipoprotein</keyword>
<dbReference type="UniPathway" id="UPA00664"/>
<evidence type="ECO:0000256" key="4">
    <source>
        <dbReference type="ARBA" id="ARBA00022692"/>
    </source>
</evidence>
<dbReference type="PANTHER" id="PTHR30589:SF0">
    <property type="entry name" value="PHOSPHATIDYLGLYCEROL--PROLIPOPROTEIN DIACYLGLYCERYL TRANSFERASE"/>
    <property type="match status" value="1"/>
</dbReference>
<feature type="transmembrane region" description="Helical" evidence="7">
    <location>
        <begin position="120"/>
        <end position="140"/>
    </location>
</feature>
<dbReference type="RefSeq" id="WP_109276146.1">
    <property type="nucleotide sequence ID" value="NZ_QFKX01000004.1"/>
</dbReference>
<evidence type="ECO:0000256" key="1">
    <source>
        <dbReference type="ARBA" id="ARBA00007150"/>
    </source>
</evidence>
<dbReference type="PANTHER" id="PTHR30589">
    <property type="entry name" value="PROLIPOPROTEIN DIACYLGLYCERYL TRANSFERASE"/>
    <property type="match status" value="1"/>
</dbReference>
<feature type="transmembrane region" description="Helical" evidence="7">
    <location>
        <begin position="91"/>
        <end position="113"/>
    </location>
</feature>
<keyword evidence="3 7" id="KW-0808">Transferase</keyword>
<comment type="catalytic activity">
    <reaction evidence="7">
        <text>L-cysteinyl-[prolipoprotein] + a 1,2-diacyl-sn-glycero-3-phospho-(1'-sn-glycerol) = an S-1,2-diacyl-sn-glyceryl-L-cysteinyl-[prolipoprotein] + sn-glycerol 1-phosphate + H(+)</text>
        <dbReference type="Rhea" id="RHEA:56712"/>
        <dbReference type="Rhea" id="RHEA-COMP:14679"/>
        <dbReference type="Rhea" id="RHEA-COMP:14680"/>
        <dbReference type="ChEBI" id="CHEBI:15378"/>
        <dbReference type="ChEBI" id="CHEBI:29950"/>
        <dbReference type="ChEBI" id="CHEBI:57685"/>
        <dbReference type="ChEBI" id="CHEBI:64716"/>
        <dbReference type="ChEBI" id="CHEBI:140658"/>
        <dbReference type="EC" id="2.5.1.145"/>
    </reaction>
</comment>
<sequence length="308" mass="33229">MILADIPSPTVSALHLGPLTIHFYALCILAGIGIALWWATRRWEARGGAAEDMFDIVFAAVVAGIVGARIWHVLSSPEPYFGPDGDLLSVLRIWEGGLAIYGAVAGGALAVWFMARRKGVSFAALADTIAPTLMVAQAIGRLGNWFNQELFGPPTTLPWGLDISCLQNGGTIPGCEPGTYHPTFLYELLWNLVGVLVLLALARRFDLGGGRVFWLYAAIYSAGRAWVDAMRTEPVMMIGPLRIHTVLAILVLVLAIVMLVVLTRRRRRRGGEVRAADGSWTLPAADVPAAARAAGSPSAHGRRRSREE</sequence>
<evidence type="ECO:0000256" key="5">
    <source>
        <dbReference type="ARBA" id="ARBA00022989"/>
    </source>
</evidence>
<keyword evidence="6 7" id="KW-0472">Membrane</keyword>
<feature type="binding site" evidence="7">
    <location>
        <position position="141"/>
    </location>
    <ligand>
        <name>a 1,2-diacyl-sn-glycero-3-phospho-(1'-sn-glycerol)</name>
        <dbReference type="ChEBI" id="CHEBI:64716"/>
    </ligand>
</feature>